<dbReference type="RefSeq" id="WP_244411332.1">
    <property type="nucleotide sequence ID" value="NZ_AP025564.1"/>
</dbReference>
<evidence type="ECO:0000256" key="3">
    <source>
        <dbReference type="ARBA" id="ARBA00022827"/>
    </source>
</evidence>
<dbReference type="InterPro" id="IPR027477">
    <property type="entry name" value="Succ_DH/fumarate_Rdtase_cat_sf"/>
</dbReference>
<evidence type="ECO:0000313" key="9">
    <source>
        <dbReference type="Proteomes" id="UP001320544"/>
    </source>
</evidence>
<evidence type="ECO:0000256" key="5">
    <source>
        <dbReference type="SAM" id="MobiDB-lite"/>
    </source>
</evidence>
<keyword evidence="2" id="KW-0285">Flavoprotein</keyword>
<keyword evidence="4" id="KW-0560">Oxidoreductase</keyword>
<dbReference type="EMBL" id="AP025564">
    <property type="protein sequence ID" value="BDE94796.1"/>
    <property type="molecule type" value="Genomic_DNA"/>
</dbReference>
<dbReference type="InterPro" id="IPR036188">
    <property type="entry name" value="FAD/NAD-bd_sf"/>
</dbReference>
<feature type="region of interest" description="Disordered" evidence="5">
    <location>
        <begin position="38"/>
        <end position="65"/>
    </location>
</feature>
<evidence type="ECO:0000313" key="8">
    <source>
        <dbReference type="EMBL" id="BDE94796.1"/>
    </source>
</evidence>
<feature type="compositionally biased region" description="Low complexity" evidence="5">
    <location>
        <begin position="43"/>
        <end position="54"/>
    </location>
</feature>
<feature type="signal peptide" evidence="6">
    <location>
        <begin position="1"/>
        <end position="26"/>
    </location>
</feature>
<keyword evidence="6" id="KW-0732">Signal</keyword>
<dbReference type="PROSITE" id="PS51318">
    <property type="entry name" value="TAT"/>
    <property type="match status" value="1"/>
</dbReference>
<keyword evidence="9" id="KW-1185">Reference proteome</keyword>
<dbReference type="SUPFAM" id="SSF51905">
    <property type="entry name" value="FAD/NAD(P)-binding domain"/>
    <property type="match status" value="1"/>
</dbReference>
<dbReference type="InterPro" id="IPR006311">
    <property type="entry name" value="TAT_signal"/>
</dbReference>
<dbReference type="Gene3D" id="3.50.50.60">
    <property type="entry name" value="FAD/NAD(P)-binding domain"/>
    <property type="match status" value="1"/>
</dbReference>
<organism evidence="8 9">
    <name type="scientific">Raoultibacter timonensis</name>
    <dbReference type="NCBI Taxonomy" id="1907662"/>
    <lineage>
        <taxon>Bacteria</taxon>
        <taxon>Bacillati</taxon>
        <taxon>Actinomycetota</taxon>
        <taxon>Coriobacteriia</taxon>
        <taxon>Eggerthellales</taxon>
        <taxon>Eggerthellaceae</taxon>
        <taxon>Raoultibacter</taxon>
    </lineage>
</organism>
<comment type="cofactor">
    <cofactor evidence="1">
        <name>FAD</name>
        <dbReference type="ChEBI" id="CHEBI:57692"/>
    </cofactor>
</comment>
<sequence>MEGKRTIISRRNFLAGAGLAAVGAAAAGITGCSPANGTEQKANAESAAAGNSGNTVGSGHWSWSVPPEPVADADVSETVDCEILVIGLGSAGLTATVYAAAMGADVVTFNAASTAEAEGAYCGAYNTKYDEENGIVYDAAALRKDYAVQGAGSNNGEVTGTIWDRSGNAIDWFAEYCKDVWAYECGPDSVIDEGIHEREHATHMVYVWPDPEETQEQKRVYNGFTKFVQVAADKAESDGARIYYSTPAQQLIVNDDGSIAGAYGLKSDGTYVKANASKGVLMATGDFHHNDEMIEAFLPIMKGDLQTRNPYNTAQGDGLKMAMWAGIPLETGPYCIGLCWPHDFTFDEYSPSKWGLIPFLRVNIAGVRYTNENLDDEWYSTSILCLADVKQPDHTGYQICDSKYGELVDAELFEECVEKGVIFKADSLEELAEKVGFLDTAQFVETVERYNENCKNGYDADFGVESEFLAHTSITEPPFYCMKRPVLKQWANGGLQTNKFGQVLNAEWKPVGGLYAAGNVRAGLCGTHYLWKSFGSNKLNAMTGGMLAVKHMLGTWDEEF</sequence>
<name>A0ABN6MES7_9ACTN</name>
<dbReference type="PANTHER" id="PTHR43400">
    <property type="entry name" value="FUMARATE REDUCTASE"/>
    <property type="match status" value="1"/>
</dbReference>
<evidence type="ECO:0000259" key="7">
    <source>
        <dbReference type="Pfam" id="PF00890"/>
    </source>
</evidence>
<protein>
    <recommendedName>
        <fullName evidence="7">FAD-dependent oxidoreductase 2 FAD-binding domain-containing protein</fullName>
    </recommendedName>
</protein>
<proteinExistence type="predicted"/>
<dbReference type="InterPro" id="IPR050315">
    <property type="entry name" value="FAD-oxidoreductase_2"/>
</dbReference>
<gene>
    <name evidence="8" type="ORF">CE91St30_01290</name>
</gene>
<reference evidence="8 9" key="1">
    <citation type="submission" date="2022-01" db="EMBL/GenBank/DDBJ databases">
        <title>Novel bile acid biosynthetic pathways are enriched in the microbiome of centenarians.</title>
        <authorList>
            <person name="Sato Y."/>
            <person name="Atarashi K."/>
            <person name="Plichta R.D."/>
            <person name="Arai Y."/>
            <person name="Sasajima S."/>
            <person name="Kearney M.S."/>
            <person name="Suda W."/>
            <person name="Takeshita K."/>
            <person name="Sasaki T."/>
            <person name="Okamoto S."/>
            <person name="Skelly N.A."/>
            <person name="Okamura Y."/>
            <person name="Vlamakis H."/>
            <person name="Li Y."/>
            <person name="Tanoue T."/>
            <person name="Takei H."/>
            <person name="Nittono H."/>
            <person name="Narushima S."/>
            <person name="Irie J."/>
            <person name="Itoh H."/>
            <person name="Moriya K."/>
            <person name="Sugiura Y."/>
            <person name="Suematsu M."/>
            <person name="Moritoki N."/>
            <person name="Shibata S."/>
            <person name="Littman R.D."/>
            <person name="Fischbach A.M."/>
            <person name="Uwamino Y."/>
            <person name="Inoue T."/>
            <person name="Honda A."/>
            <person name="Hattori M."/>
            <person name="Murai T."/>
            <person name="Xavier J.R."/>
            <person name="Hirose N."/>
            <person name="Honda K."/>
        </authorList>
    </citation>
    <scope>NUCLEOTIDE SEQUENCE [LARGE SCALE GENOMIC DNA]</scope>
    <source>
        <strain evidence="8 9">CE91-St30</strain>
    </source>
</reference>
<dbReference type="InterPro" id="IPR019546">
    <property type="entry name" value="TAT_signal_bac_arc"/>
</dbReference>
<evidence type="ECO:0000256" key="2">
    <source>
        <dbReference type="ARBA" id="ARBA00022630"/>
    </source>
</evidence>
<dbReference type="Proteomes" id="UP001320544">
    <property type="component" value="Chromosome"/>
</dbReference>
<dbReference type="PROSITE" id="PS51257">
    <property type="entry name" value="PROKAR_LIPOPROTEIN"/>
    <property type="match status" value="1"/>
</dbReference>
<evidence type="ECO:0000256" key="1">
    <source>
        <dbReference type="ARBA" id="ARBA00001974"/>
    </source>
</evidence>
<dbReference type="PANTHER" id="PTHR43400:SF10">
    <property type="entry name" value="3-OXOSTEROID 1-DEHYDROGENASE"/>
    <property type="match status" value="1"/>
</dbReference>
<dbReference type="Pfam" id="PF00890">
    <property type="entry name" value="FAD_binding_2"/>
    <property type="match status" value="1"/>
</dbReference>
<feature type="chain" id="PRO_5046533026" description="FAD-dependent oxidoreductase 2 FAD-binding domain-containing protein" evidence="6">
    <location>
        <begin position="27"/>
        <end position="560"/>
    </location>
</feature>
<dbReference type="InterPro" id="IPR003953">
    <property type="entry name" value="FAD-dep_OxRdtase_2_FAD-bd"/>
</dbReference>
<dbReference type="Gene3D" id="3.90.700.10">
    <property type="entry name" value="Succinate dehydrogenase/fumarate reductase flavoprotein, catalytic domain"/>
    <property type="match status" value="1"/>
</dbReference>
<feature type="domain" description="FAD-dependent oxidoreductase 2 FAD-binding" evidence="7">
    <location>
        <begin position="83"/>
        <end position="524"/>
    </location>
</feature>
<dbReference type="NCBIfam" id="TIGR01409">
    <property type="entry name" value="TAT_signal_seq"/>
    <property type="match status" value="1"/>
</dbReference>
<evidence type="ECO:0000256" key="4">
    <source>
        <dbReference type="ARBA" id="ARBA00023002"/>
    </source>
</evidence>
<accession>A0ABN6MES7</accession>
<dbReference type="SUPFAM" id="SSF56425">
    <property type="entry name" value="Succinate dehydrogenase/fumarate reductase flavoprotein, catalytic domain"/>
    <property type="match status" value="1"/>
</dbReference>
<evidence type="ECO:0000256" key="6">
    <source>
        <dbReference type="SAM" id="SignalP"/>
    </source>
</evidence>
<keyword evidence="3" id="KW-0274">FAD</keyword>